<dbReference type="STRING" id="1036808.A0A0C2ZQV1"/>
<dbReference type="InterPro" id="IPR011607">
    <property type="entry name" value="MGS-like_dom"/>
</dbReference>
<gene>
    <name evidence="2" type="ORF">SCLCIDRAFT_1213762</name>
</gene>
<sequence>MAFIAKTLVDLGFKLYSSSPDVEAYLKGLPYVTAKRMFFPTKDKRLLREVFDEYDIQCVINLSKTRGKGFTDEDYVARRNAVDFGLPLLNNARCAKLWVEASPRKIS</sequence>
<dbReference type="SUPFAM" id="SSF52335">
    <property type="entry name" value="Methylglyoxal synthase-like"/>
    <property type="match status" value="1"/>
</dbReference>
<name>A0A0C2ZQV1_9AGAM</name>
<evidence type="ECO:0000313" key="3">
    <source>
        <dbReference type="Proteomes" id="UP000053989"/>
    </source>
</evidence>
<dbReference type="AlphaFoldDB" id="A0A0C2ZQV1"/>
<feature type="domain" description="MGS-like" evidence="1">
    <location>
        <begin position="1"/>
        <end position="107"/>
    </location>
</feature>
<keyword evidence="3" id="KW-1185">Reference proteome</keyword>
<accession>A0A0C2ZQV1</accession>
<evidence type="ECO:0000259" key="1">
    <source>
        <dbReference type="PROSITE" id="PS51855"/>
    </source>
</evidence>
<reference evidence="3" key="2">
    <citation type="submission" date="2015-01" db="EMBL/GenBank/DDBJ databases">
        <title>Evolutionary Origins and Diversification of the Mycorrhizal Mutualists.</title>
        <authorList>
            <consortium name="DOE Joint Genome Institute"/>
            <consortium name="Mycorrhizal Genomics Consortium"/>
            <person name="Kohler A."/>
            <person name="Kuo A."/>
            <person name="Nagy L.G."/>
            <person name="Floudas D."/>
            <person name="Copeland A."/>
            <person name="Barry K.W."/>
            <person name="Cichocki N."/>
            <person name="Veneault-Fourrey C."/>
            <person name="LaButti K."/>
            <person name="Lindquist E.A."/>
            <person name="Lipzen A."/>
            <person name="Lundell T."/>
            <person name="Morin E."/>
            <person name="Murat C."/>
            <person name="Riley R."/>
            <person name="Ohm R."/>
            <person name="Sun H."/>
            <person name="Tunlid A."/>
            <person name="Henrissat B."/>
            <person name="Grigoriev I.V."/>
            <person name="Hibbett D.S."/>
            <person name="Martin F."/>
        </authorList>
    </citation>
    <scope>NUCLEOTIDE SEQUENCE [LARGE SCALE GENOMIC DNA]</scope>
    <source>
        <strain evidence="3">Foug A</strain>
    </source>
</reference>
<dbReference type="Proteomes" id="UP000053989">
    <property type="component" value="Unassembled WGS sequence"/>
</dbReference>
<evidence type="ECO:0000313" key="2">
    <source>
        <dbReference type="EMBL" id="KIM63953.1"/>
    </source>
</evidence>
<protein>
    <recommendedName>
        <fullName evidence="1">MGS-like domain-containing protein</fullName>
    </recommendedName>
</protein>
<dbReference type="EMBL" id="KN822031">
    <property type="protein sequence ID" value="KIM63953.1"/>
    <property type="molecule type" value="Genomic_DNA"/>
</dbReference>
<proteinExistence type="predicted"/>
<dbReference type="InterPro" id="IPR036914">
    <property type="entry name" value="MGS-like_dom_sf"/>
</dbReference>
<dbReference type="HOGENOM" id="CLU_2211515_0_0_1"/>
<reference evidence="2 3" key="1">
    <citation type="submission" date="2014-04" db="EMBL/GenBank/DDBJ databases">
        <authorList>
            <consortium name="DOE Joint Genome Institute"/>
            <person name="Kuo A."/>
            <person name="Kohler A."/>
            <person name="Nagy L.G."/>
            <person name="Floudas D."/>
            <person name="Copeland A."/>
            <person name="Barry K.W."/>
            <person name="Cichocki N."/>
            <person name="Veneault-Fourrey C."/>
            <person name="LaButti K."/>
            <person name="Lindquist E.A."/>
            <person name="Lipzen A."/>
            <person name="Lundell T."/>
            <person name="Morin E."/>
            <person name="Murat C."/>
            <person name="Sun H."/>
            <person name="Tunlid A."/>
            <person name="Henrissat B."/>
            <person name="Grigoriev I.V."/>
            <person name="Hibbett D.S."/>
            <person name="Martin F."/>
            <person name="Nordberg H.P."/>
            <person name="Cantor M.N."/>
            <person name="Hua S.X."/>
        </authorList>
    </citation>
    <scope>NUCLEOTIDE SEQUENCE [LARGE SCALE GENOMIC DNA]</scope>
    <source>
        <strain evidence="2 3">Foug A</strain>
    </source>
</reference>
<dbReference type="OrthoDB" id="1924069at2759"/>
<dbReference type="Gene3D" id="3.40.50.1380">
    <property type="entry name" value="Methylglyoxal synthase-like domain"/>
    <property type="match status" value="1"/>
</dbReference>
<dbReference type="InParanoid" id="A0A0C2ZQV1"/>
<dbReference type="PROSITE" id="PS51855">
    <property type="entry name" value="MGS"/>
    <property type="match status" value="1"/>
</dbReference>
<organism evidence="2 3">
    <name type="scientific">Scleroderma citrinum Foug A</name>
    <dbReference type="NCBI Taxonomy" id="1036808"/>
    <lineage>
        <taxon>Eukaryota</taxon>
        <taxon>Fungi</taxon>
        <taxon>Dikarya</taxon>
        <taxon>Basidiomycota</taxon>
        <taxon>Agaricomycotina</taxon>
        <taxon>Agaricomycetes</taxon>
        <taxon>Agaricomycetidae</taxon>
        <taxon>Boletales</taxon>
        <taxon>Sclerodermatineae</taxon>
        <taxon>Sclerodermataceae</taxon>
        <taxon>Scleroderma</taxon>
    </lineage>
</organism>